<evidence type="ECO:0000313" key="3">
    <source>
        <dbReference type="EMBL" id="ESR25061.1"/>
    </source>
</evidence>
<dbReference type="PANTHER" id="PTHR36505:SF1">
    <property type="entry name" value="BLR1072 PROTEIN"/>
    <property type="match status" value="1"/>
</dbReference>
<dbReference type="RefSeq" id="WP_023432075.1">
    <property type="nucleotide sequence ID" value="NZ_AWXZ01000026.1"/>
</dbReference>
<dbReference type="InterPro" id="IPR011033">
    <property type="entry name" value="PRC_barrel-like_sf"/>
</dbReference>
<dbReference type="eggNOG" id="COG3861">
    <property type="taxonomic scope" value="Bacteria"/>
</dbReference>
<dbReference type="EMBL" id="AWXZ01000026">
    <property type="protein sequence ID" value="ESR25061.1"/>
    <property type="molecule type" value="Genomic_DNA"/>
</dbReference>
<dbReference type="PANTHER" id="PTHR36505">
    <property type="entry name" value="BLR1072 PROTEIN"/>
    <property type="match status" value="1"/>
</dbReference>
<comment type="caution">
    <text evidence="3">The sequence shown here is derived from an EMBL/GenBank/DDBJ whole genome shotgun (WGS) entry which is preliminary data.</text>
</comment>
<sequence length="274" mass="29484">MNTLLKTTALGLVALGLSAPAMAQQGQTSGSAAGQQQATVQQGQTGDCQVIQQDFERQVLEDPEARAGYTGSMMRDLRMMRDTAWRLEQYGQTEACQRVAEAMQEIVNDPESYRDMAATTTGTMGTAQPGAVGTGVTGTAGGATALGYDERLQQQREAAVRVSELEGQLRMDELIGTDVRGAAGDSIGEVDDVVLDTSGGQSFLVVSYGGFLGIGENASAIPLDQARISTDRDVVFVDLTEEQLENAPTFDRGDYAWTRDENWLSENQAFYERD</sequence>
<keyword evidence="4" id="KW-1185">Reference proteome</keyword>
<dbReference type="STRING" id="631454.N177_1935"/>
<accession>V4RFY7</accession>
<feature type="chain" id="PRO_5004726579" description="PRC-barrel domain-containing protein" evidence="1">
    <location>
        <begin position="24"/>
        <end position="274"/>
    </location>
</feature>
<organism evidence="3 4">
    <name type="scientific">Lutibaculum baratangense AMV1</name>
    <dbReference type="NCBI Taxonomy" id="631454"/>
    <lineage>
        <taxon>Bacteria</taxon>
        <taxon>Pseudomonadati</taxon>
        <taxon>Pseudomonadota</taxon>
        <taxon>Alphaproteobacteria</taxon>
        <taxon>Hyphomicrobiales</taxon>
        <taxon>Tepidamorphaceae</taxon>
        <taxon>Lutibaculum</taxon>
    </lineage>
</organism>
<name>V4RFY7_9HYPH</name>
<evidence type="ECO:0000313" key="4">
    <source>
        <dbReference type="Proteomes" id="UP000017819"/>
    </source>
</evidence>
<gene>
    <name evidence="3" type="ORF">N177_1935</name>
</gene>
<evidence type="ECO:0000256" key="1">
    <source>
        <dbReference type="SAM" id="SignalP"/>
    </source>
</evidence>
<dbReference type="OrthoDB" id="7274881at2"/>
<dbReference type="Pfam" id="PF05239">
    <property type="entry name" value="PRC"/>
    <property type="match status" value="1"/>
</dbReference>
<feature type="domain" description="PRC-barrel" evidence="2">
    <location>
        <begin position="167"/>
        <end position="244"/>
    </location>
</feature>
<dbReference type="SUPFAM" id="SSF50346">
    <property type="entry name" value="PRC-barrel domain"/>
    <property type="match status" value="1"/>
</dbReference>
<keyword evidence="1" id="KW-0732">Signal</keyword>
<proteinExistence type="predicted"/>
<protein>
    <recommendedName>
        <fullName evidence="2">PRC-barrel domain-containing protein</fullName>
    </recommendedName>
</protein>
<reference evidence="3 4" key="1">
    <citation type="journal article" date="2014" name="Genome Announc.">
        <title>Draft Genome Sequence of Lutibaculum baratangense Strain AMV1T, Isolated from a Mud Volcano in Andamans, India.</title>
        <authorList>
            <person name="Singh A."/>
            <person name="Sreenivas A."/>
            <person name="Sathyanarayana Reddy G."/>
            <person name="Pinnaka A.K."/>
            <person name="Shivaji S."/>
        </authorList>
    </citation>
    <scope>NUCLEOTIDE SEQUENCE [LARGE SCALE GENOMIC DNA]</scope>
    <source>
        <strain evidence="3 4">AMV1</strain>
    </source>
</reference>
<dbReference type="Gene3D" id="2.30.30.240">
    <property type="entry name" value="PRC-barrel domain"/>
    <property type="match status" value="1"/>
</dbReference>
<dbReference type="Proteomes" id="UP000017819">
    <property type="component" value="Unassembled WGS sequence"/>
</dbReference>
<dbReference type="AlphaFoldDB" id="V4RFY7"/>
<feature type="signal peptide" evidence="1">
    <location>
        <begin position="1"/>
        <end position="23"/>
    </location>
</feature>
<dbReference type="InterPro" id="IPR027275">
    <property type="entry name" value="PRC-brl_dom"/>
</dbReference>
<evidence type="ECO:0000259" key="2">
    <source>
        <dbReference type="Pfam" id="PF05239"/>
    </source>
</evidence>